<dbReference type="GO" id="GO:0006508">
    <property type="term" value="P:proteolysis"/>
    <property type="evidence" value="ECO:0007669"/>
    <property type="project" value="UniProtKB-KW"/>
</dbReference>
<keyword evidence="3" id="KW-0378">Hydrolase</keyword>
<proteinExistence type="predicted"/>
<dbReference type="Pfam" id="PF04002">
    <property type="entry name" value="RadC"/>
    <property type="match status" value="1"/>
</dbReference>
<organism evidence="7 8">
    <name type="scientific">Seonamhaeicola marinus</name>
    <dbReference type="NCBI Taxonomy" id="1912246"/>
    <lineage>
        <taxon>Bacteria</taxon>
        <taxon>Pseudomonadati</taxon>
        <taxon>Bacteroidota</taxon>
        <taxon>Flavobacteriia</taxon>
        <taxon>Flavobacteriales</taxon>
        <taxon>Flavobacteriaceae</taxon>
    </lineage>
</organism>
<gene>
    <name evidence="7" type="ORF">FUA24_20520</name>
</gene>
<dbReference type="OrthoDB" id="9804482at2"/>
<dbReference type="GO" id="GO:0046872">
    <property type="term" value="F:metal ion binding"/>
    <property type="evidence" value="ECO:0007669"/>
    <property type="project" value="UniProtKB-KW"/>
</dbReference>
<evidence type="ECO:0000256" key="5">
    <source>
        <dbReference type="ARBA" id="ARBA00023049"/>
    </source>
</evidence>
<dbReference type="GO" id="GO:0008237">
    <property type="term" value="F:metallopeptidase activity"/>
    <property type="evidence" value="ECO:0007669"/>
    <property type="project" value="UniProtKB-KW"/>
</dbReference>
<dbReference type="EMBL" id="VSDQ01000718">
    <property type="protein sequence ID" value="TYA71936.1"/>
    <property type="molecule type" value="Genomic_DNA"/>
</dbReference>
<accession>A0A5D0HKU7</accession>
<evidence type="ECO:0000313" key="8">
    <source>
        <dbReference type="Proteomes" id="UP000323930"/>
    </source>
</evidence>
<dbReference type="PROSITE" id="PS50249">
    <property type="entry name" value="MPN"/>
    <property type="match status" value="1"/>
</dbReference>
<dbReference type="AlphaFoldDB" id="A0A5D0HKU7"/>
<dbReference type="InterPro" id="IPR037518">
    <property type="entry name" value="MPN"/>
</dbReference>
<comment type="caution">
    <text evidence="7">The sequence shown here is derived from an EMBL/GenBank/DDBJ whole genome shotgun (WGS) entry which is preliminary data.</text>
</comment>
<reference evidence="7 8" key="1">
    <citation type="submission" date="2019-08" db="EMBL/GenBank/DDBJ databases">
        <title>Seonamhaeicola sediminis sp. nov., isolated from marine sediment.</title>
        <authorList>
            <person name="Cao W.R."/>
        </authorList>
    </citation>
    <scope>NUCLEOTIDE SEQUENCE [LARGE SCALE GENOMIC DNA]</scope>
    <source>
        <strain evidence="7 8">B011</strain>
    </source>
</reference>
<evidence type="ECO:0000256" key="4">
    <source>
        <dbReference type="ARBA" id="ARBA00022833"/>
    </source>
</evidence>
<sequence length="203" mass="23629">MNVRLSKEQKIQILNSSDIYKVMQQVLLRENKIRRNQEHFWVVGLDNKNKILFVELIGLGAVNRVNANPPDIFRMGIYKLAVKMILVHNHPSGNIEPSKTDKNFTDKILKVGKLINIEVIDHLIISEEKYTSFTDNGIIAELQKSGAYEIIDKRKKEFEDWRVKTEKEHAVKIEIAKKMLSKNYDIDTIKEITGLTKWDIKKL</sequence>
<evidence type="ECO:0000256" key="1">
    <source>
        <dbReference type="ARBA" id="ARBA00022670"/>
    </source>
</evidence>
<dbReference type="PANTHER" id="PTHR30471:SF3">
    <property type="entry name" value="UPF0758 PROTEIN YEES-RELATED"/>
    <property type="match status" value="1"/>
</dbReference>
<evidence type="ECO:0000256" key="2">
    <source>
        <dbReference type="ARBA" id="ARBA00022723"/>
    </source>
</evidence>
<dbReference type="RefSeq" id="WP_148544922.1">
    <property type="nucleotide sequence ID" value="NZ_VSDQ01000718.1"/>
</dbReference>
<keyword evidence="4" id="KW-0862">Zinc</keyword>
<protein>
    <submittedName>
        <fullName evidence="7">DNA repair protein</fullName>
    </submittedName>
</protein>
<keyword evidence="5" id="KW-0482">Metalloprotease</keyword>
<dbReference type="CDD" id="cd08071">
    <property type="entry name" value="MPN_DUF2466"/>
    <property type="match status" value="1"/>
</dbReference>
<keyword evidence="1" id="KW-0645">Protease</keyword>
<feature type="domain" description="MPN" evidence="6">
    <location>
        <begin position="12"/>
        <end position="139"/>
    </location>
</feature>
<evidence type="ECO:0000313" key="7">
    <source>
        <dbReference type="EMBL" id="TYA71936.1"/>
    </source>
</evidence>
<dbReference type="InterPro" id="IPR001405">
    <property type="entry name" value="UPF0758"/>
</dbReference>
<name>A0A5D0HKU7_9FLAO</name>
<dbReference type="PANTHER" id="PTHR30471">
    <property type="entry name" value="DNA REPAIR PROTEIN RADC"/>
    <property type="match status" value="1"/>
</dbReference>
<keyword evidence="2" id="KW-0479">Metal-binding</keyword>
<dbReference type="InterPro" id="IPR025657">
    <property type="entry name" value="RadC_JAB"/>
</dbReference>
<evidence type="ECO:0000259" key="6">
    <source>
        <dbReference type="PROSITE" id="PS50249"/>
    </source>
</evidence>
<dbReference type="Proteomes" id="UP000323930">
    <property type="component" value="Unassembled WGS sequence"/>
</dbReference>
<evidence type="ECO:0000256" key="3">
    <source>
        <dbReference type="ARBA" id="ARBA00022801"/>
    </source>
</evidence>
<keyword evidence="8" id="KW-1185">Reference proteome</keyword>
<dbReference type="InterPro" id="IPR020891">
    <property type="entry name" value="UPF0758_CS"/>
</dbReference>
<dbReference type="Gene3D" id="3.40.140.10">
    <property type="entry name" value="Cytidine Deaminase, domain 2"/>
    <property type="match status" value="1"/>
</dbReference>
<dbReference type="PROSITE" id="PS01302">
    <property type="entry name" value="UPF0758"/>
    <property type="match status" value="1"/>
</dbReference>